<dbReference type="InterPro" id="IPR013658">
    <property type="entry name" value="SGL"/>
</dbReference>
<gene>
    <name evidence="4" type="ORF">PMACD_LOCUS9519</name>
</gene>
<feature type="binding site" evidence="2">
    <location>
        <position position="177"/>
    </location>
    <ligand>
        <name>a divalent metal cation</name>
        <dbReference type="ChEBI" id="CHEBI:60240"/>
    </ligand>
</feature>
<feature type="binding site" evidence="2">
    <location>
        <position position="126"/>
    </location>
    <ligand>
        <name>substrate</name>
    </ligand>
</feature>
<reference evidence="4" key="1">
    <citation type="submission" date="2021-02" db="EMBL/GenBank/DDBJ databases">
        <authorList>
            <person name="Steward A R."/>
        </authorList>
    </citation>
    <scope>NUCLEOTIDE SEQUENCE</scope>
</reference>
<dbReference type="GO" id="GO:0005509">
    <property type="term" value="F:calcium ion binding"/>
    <property type="evidence" value="ECO:0007669"/>
    <property type="project" value="TreeGrafter"/>
</dbReference>
<keyword evidence="5" id="KW-1185">Reference proteome</keyword>
<comment type="caution">
    <text evidence="4">The sequence shown here is derived from an EMBL/GenBank/DDBJ whole genome shotgun (WGS) entry which is preliminary data.</text>
</comment>
<protein>
    <recommendedName>
        <fullName evidence="3">SMP-30/Gluconolactonase/LRE-like region domain-containing protein</fullName>
    </recommendedName>
</protein>
<dbReference type="Gene3D" id="2.120.10.30">
    <property type="entry name" value="TolB, C-terminal domain"/>
    <property type="match status" value="1"/>
</dbReference>
<evidence type="ECO:0000256" key="1">
    <source>
        <dbReference type="ARBA" id="ARBA00008853"/>
    </source>
</evidence>
<evidence type="ECO:0000313" key="5">
    <source>
        <dbReference type="Proteomes" id="UP000663880"/>
    </source>
</evidence>
<evidence type="ECO:0000259" key="3">
    <source>
        <dbReference type="Pfam" id="PF08450"/>
    </source>
</evidence>
<dbReference type="PANTHER" id="PTHR10907:SF47">
    <property type="entry name" value="REGUCALCIN"/>
    <property type="match status" value="1"/>
</dbReference>
<dbReference type="GO" id="GO:0019853">
    <property type="term" value="P:L-ascorbic acid biosynthetic process"/>
    <property type="evidence" value="ECO:0007669"/>
    <property type="project" value="TreeGrafter"/>
</dbReference>
<evidence type="ECO:0000313" key="4">
    <source>
        <dbReference type="EMBL" id="CAF4879980.1"/>
    </source>
</evidence>
<organism evidence="4 5">
    <name type="scientific">Pieris macdunnoughi</name>
    <dbReference type="NCBI Taxonomy" id="345717"/>
    <lineage>
        <taxon>Eukaryota</taxon>
        <taxon>Metazoa</taxon>
        <taxon>Ecdysozoa</taxon>
        <taxon>Arthropoda</taxon>
        <taxon>Hexapoda</taxon>
        <taxon>Insecta</taxon>
        <taxon>Pterygota</taxon>
        <taxon>Neoptera</taxon>
        <taxon>Endopterygota</taxon>
        <taxon>Lepidoptera</taxon>
        <taxon>Glossata</taxon>
        <taxon>Ditrysia</taxon>
        <taxon>Papilionoidea</taxon>
        <taxon>Pieridae</taxon>
        <taxon>Pierinae</taxon>
        <taxon>Pieris</taxon>
    </lineage>
</organism>
<dbReference type="InterPro" id="IPR005511">
    <property type="entry name" value="SMP-30"/>
</dbReference>
<feature type="domain" description="SMP-30/Gluconolactonase/LRE-like region" evidence="3">
    <location>
        <begin position="36"/>
        <end position="293"/>
    </location>
</feature>
<accession>A0A821U2V7</accession>
<dbReference type="InterPro" id="IPR011042">
    <property type="entry name" value="6-blade_b-propeller_TolB-like"/>
</dbReference>
<dbReference type="Pfam" id="PF08450">
    <property type="entry name" value="SGL"/>
    <property type="match status" value="1"/>
</dbReference>
<comment type="similarity">
    <text evidence="1">Belongs to the SMP-30/CGR1 family.</text>
</comment>
<dbReference type="PANTHER" id="PTHR10907">
    <property type="entry name" value="REGUCALCIN"/>
    <property type="match status" value="1"/>
</dbReference>
<keyword evidence="2" id="KW-0479">Metal-binding</keyword>
<dbReference type="SUPFAM" id="SSF63829">
    <property type="entry name" value="Calcium-dependent phosphotriesterase"/>
    <property type="match status" value="1"/>
</dbReference>
<keyword evidence="2" id="KW-0862">Zinc</keyword>
<name>A0A821U2V7_9NEOP</name>
<dbReference type="OrthoDB" id="423498at2759"/>
<sequence length="335" mass="37533">MLLARHDTPRHTTEPRNHKLHYHFEALEFTSVTDAKSPVWDHDANILYWVDALNQTVHALNYTSKQHSHKHIGMGELNVVLPIAGSKRLLLGIQSFVYLFDWDEPCPFCLKYIAALDKGSPGNILNEGKADSRGRFWGGTRGPLYGSSILQDQGALYSLEQPKFEPTVQLKPVSATNGITWSLNNSILYFIDSETKKIDAFDFDAAKGRISKRRTILNLAEYSFMKASSTPVAHSVTIDRNGYLWVALMHGGAVIRVNPETKKIVGKYKLPVSRITSLSWAGPNLEELIVTTSQRNMEKEEIEKEPLSGALYILHKLGTGGVPDHKLSFNDADNF</sequence>
<dbReference type="Proteomes" id="UP000663880">
    <property type="component" value="Unassembled WGS sequence"/>
</dbReference>
<dbReference type="EMBL" id="CAJOBZ010000027">
    <property type="protein sequence ID" value="CAF4879980.1"/>
    <property type="molecule type" value="Genomic_DNA"/>
</dbReference>
<dbReference type="PRINTS" id="PR01790">
    <property type="entry name" value="SMP30FAMILY"/>
</dbReference>
<evidence type="ECO:0000256" key="2">
    <source>
        <dbReference type="PIRSR" id="PIRSR605511-2"/>
    </source>
</evidence>
<proteinExistence type="inferred from homology"/>
<dbReference type="AlphaFoldDB" id="A0A821U2V7"/>
<dbReference type="GO" id="GO:0004341">
    <property type="term" value="F:gluconolactonase activity"/>
    <property type="evidence" value="ECO:0007669"/>
    <property type="project" value="TreeGrafter"/>
</dbReference>
<comment type="cofactor">
    <cofactor evidence="2">
        <name>Zn(2+)</name>
        <dbReference type="ChEBI" id="CHEBI:29105"/>
    </cofactor>
    <text evidence="2">Binds 1 divalent metal cation per subunit.</text>
</comment>